<evidence type="ECO:0000313" key="2">
    <source>
        <dbReference type="EMBL" id="CAL4079942.1"/>
    </source>
</evidence>
<keyword evidence="3" id="KW-1185">Reference proteome</keyword>
<dbReference type="AlphaFoldDB" id="A0AAV2QCM0"/>
<name>A0AAV2QCM0_MEGNR</name>
<gene>
    <name evidence="2" type="ORF">MNOR_LOCUS11157</name>
</gene>
<feature type="signal peptide" evidence="1">
    <location>
        <begin position="1"/>
        <end position="19"/>
    </location>
</feature>
<protein>
    <submittedName>
        <fullName evidence="2">Uncharacterized protein</fullName>
    </submittedName>
</protein>
<sequence length="292" mass="33304">GKGVALLLVALPLLEQLQCSEYLLRDALHFLYQTTYHKRTLKIKKLMLGFPEIRKETLPIVPILCPLLEVFSLHVENWSGERAGSALRSLTNLRKLIITLESGCNMKTLGFHFFGHQLTYLQLTIHLLSVDDICLLSNFCTNLKTFVLKMRSYGFDITSLEKLDKEIFPSVETLELIGNISINLFKLLCLRMKNLVHFYSGRASLQNLHAAVEAVLTEGAWDKLEVLALPMAQTLPTAVAKELVTTLPQLRSLALLLPFREEHQVHQFLAKHYPNTELVDHEELKRPSHWPT</sequence>
<proteinExistence type="predicted"/>
<feature type="non-terminal residue" evidence="2">
    <location>
        <position position="1"/>
    </location>
</feature>
<dbReference type="EMBL" id="CAXKWB010005809">
    <property type="protein sequence ID" value="CAL4079942.1"/>
    <property type="molecule type" value="Genomic_DNA"/>
</dbReference>
<dbReference type="SUPFAM" id="SSF52058">
    <property type="entry name" value="L domain-like"/>
    <property type="match status" value="1"/>
</dbReference>
<keyword evidence="1" id="KW-0732">Signal</keyword>
<feature type="chain" id="PRO_5043416223" evidence="1">
    <location>
        <begin position="20"/>
        <end position="292"/>
    </location>
</feature>
<dbReference type="InterPro" id="IPR032675">
    <property type="entry name" value="LRR_dom_sf"/>
</dbReference>
<accession>A0AAV2QCM0</accession>
<evidence type="ECO:0000256" key="1">
    <source>
        <dbReference type="SAM" id="SignalP"/>
    </source>
</evidence>
<reference evidence="2 3" key="1">
    <citation type="submission" date="2024-05" db="EMBL/GenBank/DDBJ databases">
        <authorList>
            <person name="Wallberg A."/>
        </authorList>
    </citation>
    <scope>NUCLEOTIDE SEQUENCE [LARGE SCALE GENOMIC DNA]</scope>
</reference>
<evidence type="ECO:0000313" key="3">
    <source>
        <dbReference type="Proteomes" id="UP001497623"/>
    </source>
</evidence>
<dbReference type="Gene3D" id="3.80.10.10">
    <property type="entry name" value="Ribonuclease Inhibitor"/>
    <property type="match status" value="1"/>
</dbReference>
<comment type="caution">
    <text evidence="2">The sequence shown here is derived from an EMBL/GenBank/DDBJ whole genome shotgun (WGS) entry which is preliminary data.</text>
</comment>
<organism evidence="2 3">
    <name type="scientific">Meganyctiphanes norvegica</name>
    <name type="common">Northern krill</name>
    <name type="synonym">Thysanopoda norvegica</name>
    <dbReference type="NCBI Taxonomy" id="48144"/>
    <lineage>
        <taxon>Eukaryota</taxon>
        <taxon>Metazoa</taxon>
        <taxon>Ecdysozoa</taxon>
        <taxon>Arthropoda</taxon>
        <taxon>Crustacea</taxon>
        <taxon>Multicrustacea</taxon>
        <taxon>Malacostraca</taxon>
        <taxon>Eumalacostraca</taxon>
        <taxon>Eucarida</taxon>
        <taxon>Euphausiacea</taxon>
        <taxon>Euphausiidae</taxon>
        <taxon>Meganyctiphanes</taxon>
    </lineage>
</organism>
<dbReference type="Proteomes" id="UP001497623">
    <property type="component" value="Unassembled WGS sequence"/>
</dbReference>